<dbReference type="GO" id="GO:0070063">
    <property type="term" value="F:RNA polymerase binding"/>
    <property type="evidence" value="ECO:0007669"/>
    <property type="project" value="InterPro"/>
</dbReference>
<dbReference type="Pfam" id="PF14760">
    <property type="entry name" value="Rnk_N"/>
    <property type="match status" value="1"/>
</dbReference>
<dbReference type="InterPro" id="IPR036953">
    <property type="entry name" value="GreA/GreB_C_sf"/>
</dbReference>
<dbReference type="Pfam" id="PF01272">
    <property type="entry name" value="GreA_GreB"/>
    <property type="match status" value="1"/>
</dbReference>
<feature type="domain" description="Transcription elongation factor GreA/GreB C-terminal" evidence="1">
    <location>
        <begin position="62"/>
        <end position="135"/>
    </location>
</feature>
<dbReference type="InterPro" id="IPR001437">
    <property type="entry name" value="Tscrpt_elong_fac_GreA/B_C"/>
</dbReference>
<evidence type="ECO:0000313" key="4">
    <source>
        <dbReference type="Proteomes" id="UP000254343"/>
    </source>
</evidence>
<dbReference type="AlphaFoldDB" id="A0A380W484"/>
<reference evidence="3 4" key="1">
    <citation type="submission" date="2018-06" db="EMBL/GenBank/DDBJ databases">
        <authorList>
            <consortium name="Pathogen Informatics"/>
            <person name="Doyle S."/>
        </authorList>
    </citation>
    <scope>NUCLEOTIDE SEQUENCE [LARGE SCALE GENOMIC DNA]</scope>
    <source>
        <strain evidence="3 4">NCTC12722</strain>
    </source>
</reference>
<name>A0A380W484_AFIFE</name>
<sequence>MVNDMHSDLQTRLPTIALSARDADRLRHLAEVAADRYPETAEFLAREIERAEIRSADQSMRDIVAMQSEVTFRDDIGGQSRTVTLVYPEDADVGANKISVLTPIGAALIGMSVGKSIEFQTPAGGWRSLTIVKVAHHG</sequence>
<dbReference type="Gene3D" id="1.10.286.20">
    <property type="match status" value="1"/>
</dbReference>
<dbReference type="GO" id="GO:0032784">
    <property type="term" value="P:regulation of DNA-templated transcription elongation"/>
    <property type="evidence" value="ECO:0007669"/>
    <property type="project" value="InterPro"/>
</dbReference>
<gene>
    <name evidence="3" type="primary">rnk</name>
    <name evidence="3" type="ORF">NCTC12722_00876</name>
</gene>
<keyword evidence="3" id="KW-0418">Kinase</keyword>
<evidence type="ECO:0000259" key="2">
    <source>
        <dbReference type="Pfam" id="PF14760"/>
    </source>
</evidence>
<dbReference type="InterPro" id="IPR029462">
    <property type="entry name" value="Rnk_N"/>
</dbReference>
<dbReference type="InterPro" id="IPR023459">
    <property type="entry name" value="Tscrpt_elong_fac_GreA/B_fam"/>
</dbReference>
<dbReference type="Gene3D" id="3.10.50.30">
    <property type="entry name" value="Transcription elongation factor, GreA/GreB, C-terminal domain"/>
    <property type="match status" value="1"/>
</dbReference>
<dbReference type="NCBIfam" id="NF004396">
    <property type="entry name" value="PRK05753.1"/>
    <property type="match status" value="1"/>
</dbReference>
<accession>A0A380W484</accession>
<dbReference type="PANTHER" id="PTHR30437:SF5">
    <property type="entry name" value="REGULATOR OF NUCLEOSIDE DIPHOSPHATE KINASE"/>
    <property type="match status" value="1"/>
</dbReference>
<evidence type="ECO:0000313" key="3">
    <source>
        <dbReference type="EMBL" id="SUU83700.1"/>
    </source>
</evidence>
<dbReference type="GO" id="GO:0006354">
    <property type="term" value="P:DNA-templated transcription elongation"/>
    <property type="evidence" value="ECO:0007669"/>
    <property type="project" value="TreeGrafter"/>
</dbReference>
<evidence type="ECO:0000259" key="1">
    <source>
        <dbReference type="Pfam" id="PF01272"/>
    </source>
</evidence>
<organism evidence="3 4">
    <name type="scientific">Afipia felis</name>
    <name type="common">Cat scratch disease bacillus</name>
    <dbReference type="NCBI Taxonomy" id="1035"/>
    <lineage>
        <taxon>Bacteria</taxon>
        <taxon>Pseudomonadati</taxon>
        <taxon>Pseudomonadota</taxon>
        <taxon>Alphaproteobacteria</taxon>
        <taxon>Hyphomicrobiales</taxon>
        <taxon>Nitrobacteraceae</taxon>
        <taxon>Afipia</taxon>
    </lineage>
</organism>
<dbReference type="PANTHER" id="PTHR30437">
    <property type="entry name" value="TRANSCRIPTION ELONGATION FACTOR GREA"/>
    <property type="match status" value="1"/>
</dbReference>
<dbReference type="SUPFAM" id="SSF54534">
    <property type="entry name" value="FKBP-like"/>
    <property type="match status" value="1"/>
</dbReference>
<dbReference type="GO" id="GO:0003677">
    <property type="term" value="F:DNA binding"/>
    <property type="evidence" value="ECO:0007669"/>
    <property type="project" value="InterPro"/>
</dbReference>
<dbReference type="EMBL" id="UIGB01000001">
    <property type="protein sequence ID" value="SUU83700.1"/>
    <property type="molecule type" value="Genomic_DNA"/>
</dbReference>
<keyword evidence="3" id="KW-0808">Transferase</keyword>
<dbReference type="Proteomes" id="UP000254343">
    <property type="component" value="Unassembled WGS sequence"/>
</dbReference>
<dbReference type="GO" id="GO:0016301">
    <property type="term" value="F:kinase activity"/>
    <property type="evidence" value="ECO:0007669"/>
    <property type="project" value="UniProtKB-KW"/>
</dbReference>
<proteinExistence type="predicted"/>
<protein>
    <submittedName>
        <fullName evidence="3">Regulator of nucleoside diphosphate kinase</fullName>
    </submittedName>
</protein>
<feature type="domain" description="Regulator of nucleoside diphosphate kinase N-terminal" evidence="2">
    <location>
        <begin position="14"/>
        <end position="53"/>
    </location>
</feature>